<keyword evidence="2" id="KW-0472">Membrane</keyword>
<evidence type="ECO:0000259" key="3">
    <source>
        <dbReference type="Pfam" id="PF07790"/>
    </source>
</evidence>
<gene>
    <name evidence="4" type="ORF">NDI56_02685</name>
</gene>
<organism evidence="4 5">
    <name type="scientific">Haloarcula saliterrae</name>
    <dbReference type="NCBI Taxonomy" id="2950534"/>
    <lineage>
        <taxon>Archaea</taxon>
        <taxon>Methanobacteriati</taxon>
        <taxon>Methanobacteriota</taxon>
        <taxon>Stenosarchaea group</taxon>
        <taxon>Halobacteria</taxon>
        <taxon>Halobacteriales</taxon>
        <taxon>Haloarculaceae</taxon>
        <taxon>Haloarcula</taxon>
    </lineage>
</organism>
<comment type="caution">
    <text evidence="4">The sequence shown here is derived from an EMBL/GenBank/DDBJ whole genome shotgun (WGS) entry which is preliminary data.</text>
</comment>
<keyword evidence="2" id="KW-0812">Transmembrane</keyword>
<feature type="domain" description="Archaeal Type IV pilin N-terminal" evidence="3">
    <location>
        <begin position="11"/>
        <end position="112"/>
    </location>
</feature>
<keyword evidence="5" id="KW-1185">Reference proteome</keyword>
<proteinExistence type="predicted"/>
<evidence type="ECO:0000313" key="4">
    <source>
        <dbReference type="EMBL" id="MDS0258314.1"/>
    </source>
</evidence>
<feature type="compositionally biased region" description="Polar residues" evidence="1">
    <location>
        <begin position="77"/>
        <end position="90"/>
    </location>
</feature>
<feature type="transmembrane region" description="Helical" evidence="2">
    <location>
        <begin position="12"/>
        <end position="38"/>
    </location>
</feature>
<dbReference type="EMBL" id="JAMQON010000001">
    <property type="protein sequence ID" value="MDS0258314.1"/>
    <property type="molecule type" value="Genomic_DNA"/>
</dbReference>
<dbReference type="NCBIfam" id="TIGR02537">
    <property type="entry name" value="arch_flag_Nterm"/>
    <property type="match status" value="1"/>
</dbReference>
<sequence>MDIKELLQDDDAVSPVIGVILMVAITVILAAVIASFVLGLGDTQQTTPQASWSFNYDSSLDGSGSVAANHDFNTDAGNMSGSSASDTGILTLTHDGGDSINEDRLSIEQEGASESRPNLQDADGISDAADISAGTSIDFGIDNDDTIRIVYTAESGDSSSTLATYEAPGA</sequence>
<accession>A0ABU2F7U3</accession>
<reference evidence="4 5" key="1">
    <citation type="submission" date="2022-06" db="EMBL/GenBank/DDBJ databases">
        <title>Haloarcula sp. a new haloarchaeum isolate from saline soil.</title>
        <authorList>
            <person name="Strakova D."/>
            <person name="Galisteo C."/>
            <person name="Sanchez-Porro C."/>
            <person name="Ventosa A."/>
        </authorList>
    </citation>
    <scope>NUCLEOTIDE SEQUENCE [LARGE SCALE GENOMIC DNA]</scope>
    <source>
        <strain evidence="4 5">S1CR25-12</strain>
    </source>
</reference>
<protein>
    <submittedName>
        <fullName evidence="4">Type IV pilin N-terminal domain-containing protein</fullName>
    </submittedName>
</protein>
<evidence type="ECO:0000256" key="2">
    <source>
        <dbReference type="SAM" id="Phobius"/>
    </source>
</evidence>
<dbReference type="RefSeq" id="WP_310917882.1">
    <property type="nucleotide sequence ID" value="NZ_JAMQON010000001.1"/>
</dbReference>
<dbReference type="InterPro" id="IPR012859">
    <property type="entry name" value="Pilin_N_archaeal"/>
</dbReference>
<feature type="region of interest" description="Disordered" evidence="1">
    <location>
        <begin position="77"/>
        <end position="101"/>
    </location>
</feature>
<keyword evidence="2" id="KW-1133">Transmembrane helix</keyword>
<name>A0ABU2F7U3_9EURY</name>
<dbReference type="InterPro" id="IPR013373">
    <property type="entry name" value="Flagellin/pilin_N_arc"/>
</dbReference>
<dbReference type="Pfam" id="PF07790">
    <property type="entry name" value="Pilin_N"/>
    <property type="match status" value="1"/>
</dbReference>
<dbReference type="Proteomes" id="UP001259659">
    <property type="component" value="Unassembled WGS sequence"/>
</dbReference>
<evidence type="ECO:0000256" key="1">
    <source>
        <dbReference type="SAM" id="MobiDB-lite"/>
    </source>
</evidence>
<evidence type="ECO:0000313" key="5">
    <source>
        <dbReference type="Proteomes" id="UP001259659"/>
    </source>
</evidence>